<dbReference type="PANTHER" id="PTHR44169:SF6">
    <property type="entry name" value="NADPH-DEPENDENT 1-ACYLDIHYDROXYACETONE PHOSPHATE REDUCTASE"/>
    <property type="match status" value="1"/>
</dbReference>
<evidence type="ECO:0000313" key="6">
    <source>
        <dbReference type="Proteomes" id="UP001596425"/>
    </source>
</evidence>
<protein>
    <submittedName>
        <fullName evidence="5">SDR family oxidoreductase</fullName>
    </submittedName>
</protein>
<comment type="similarity">
    <text evidence="1 3">Belongs to the short-chain dehydrogenases/reductases (SDR) family.</text>
</comment>
<keyword evidence="6" id="KW-1185">Reference proteome</keyword>
<dbReference type="EMBL" id="JBHSVR010000001">
    <property type="protein sequence ID" value="MFC6633155.1"/>
    <property type="molecule type" value="Genomic_DNA"/>
</dbReference>
<dbReference type="PRINTS" id="PR00081">
    <property type="entry name" value="GDHRDH"/>
</dbReference>
<reference evidence="6" key="1">
    <citation type="journal article" date="2019" name="Int. J. Syst. Evol. Microbiol.">
        <title>The Global Catalogue of Microorganisms (GCM) 10K type strain sequencing project: providing services to taxonomists for standard genome sequencing and annotation.</title>
        <authorList>
            <consortium name="The Broad Institute Genomics Platform"/>
            <consortium name="The Broad Institute Genome Sequencing Center for Infectious Disease"/>
            <person name="Wu L."/>
            <person name="Ma J."/>
        </authorList>
    </citation>
    <scope>NUCLEOTIDE SEQUENCE [LARGE SCALE GENOMIC DNA]</scope>
    <source>
        <strain evidence="6">CGMCC 1.13718</strain>
    </source>
</reference>
<name>A0ABW1YKE4_9GAMM</name>
<dbReference type="CDD" id="cd05374">
    <property type="entry name" value="17beta-HSD-like_SDR_c"/>
    <property type="match status" value="1"/>
</dbReference>
<dbReference type="SMART" id="SM00822">
    <property type="entry name" value="PKS_KR"/>
    <property type="match status" value="1"/>
</dbReference>
<dbReference type="Gene3D" id="3.40.50.720">
    <property type="entry name" value="NAD(P)-binding Rossmann-like Domain"/>
    <property type="match status" value="1"/>
</dbReference>
<feature type="domain" description="Ketoreductase" evidence="4">
    <location>
        <begin position="33"/>
        <end position="204"/>
    </location>
</feature>
<evidence type="ECO:0000256" key="1">
    <source>
        <dbReference type="ARBA" id="ARBA00006484"/>
    </source>
</evidence>
<dbReference type="InterPro" id="IPR002347">
    <property type="entry name" value="SDR_fam"/>
</dbReference>
<evidence type="ECO:0000313" key="5">
    <source>
        <dbReference type="EMBL" id="MFC6633155.1"/>
    </source>
</evidence>
<sequence>MSKPPASRFRPSDQTFAAESLAQIGRGYVVPDRVALVTGCSSGIGRELALALHRRGTIVIATARRPESLQELADLGIATEALDVNSQADINRVVHALKAAYGRLDILINNAGFGQMGPLLELDTRALENQFRTNVFAPMALIRACAPLMKSERRGIVCNIGSVSGVMPTPFSGAYCASKAALHTLSEVLRLELRPFGIRVMTVQPGAIASEFGRHAEVSLRGLLAPDSWYKRQEEAVRARAQESQQNATLASVMARRLVKELLKRRPPTIVRIGNKSRLLPWMARWLPRRFRDWIMARRFKLRRMRMVNAE</sequence>
<gene>
    <name evidence="5" type="ORF">ACFQBM_07690</name>
</gene>
<dbReference type="RefSeq" id="WP_193189359.1">
    <property type="nucleotide sequence ID" value="NZ_JACZFR010000006.1"/>
</dbReference>
<dbReference type="Proteomes" id="UP001596425">
    <property type="component" value="Unassembled WGS sequence"/>
</dbReference>
<dbReference type="InterPro" id="IPR057326">
    <property type="entry name" value="KR_dom"/>
</dbReference>
<dbReference type="NCBIfam" id="NF004284">
    <property type="entry name" value="PRK05693.1"/>
    <property type="match status" value="1"/>
</dbReference>
<evidence type="ECO:0000259" key="4">
    <source>
        <dbReference type="SMART" id="SM00822"/>
    </source>
</evidence>
<comment type="caution">
    <text evidence="5">The sequence shown here is derived from an EMBL/GenBank/DDBJ whole genome shotgun (WGS) entry which is preliminary data.</text>
</comment>
<dbReference type="SUPFAM" id="SSF51735">
    <property type="entry name" value="NAD(P)-binding Rossmann-fold domains"/>
    <property type="match status" value="1"/>
</dbReference>
<dbReference type="InterPro" id="IPR020904">
    <property type="entry name" value="Sc_DH/Rdtase_CS"/>
</dbReference>
<dbReference type="InterPro" id="IPR036291">
    <property type="entry name" value="NAD(P)-bd_dom_sf"/>
</dbReference>
<proteinExistence type="inferred from homology"/>
<evidence type="ECO:0000256" key="2">
    <source>
        <dbReference type="ARBA" id="ARBA00023002"/>
    </source>
</evidence>
<dbReference type="Pfam" id="PF00106">
    <property type="entry name" value="adh_short"/>
    <property type="match status" value="1"/>
</dbReference>
<dbReference type="PRINTS" id="PR00080">
    <property type="entry name" value="SDRFAMILY"/>
</dbReference>
<evidence type="ECO:0000256" key="3">
    <source>
        <dbReference type="RuleBase" id="RU000363"/>
    </source>
</evidence>
<dbReference type="PROSITE" id="PS00061">
    <property type="entry name" value="ADH_SHORT"/>
    <property type="match status" value="1"/>
</dbReference>
<keyword evidence="2" id="KW-0560">Oxidoreductase</keyword>
<dbReference type="PANTHER" id="PTHR44169">
    <property type="entry name" value="NADPH-DEPENDENT 1-ACYLDIHYDROXYACETONE PHOSPHATE REDUCTASE"/>
    <property type="match status" value="1"/>
</dbReference>
<organism evidence="5 6">
    <name type="scientific">Microbulbifer taiwanensis</name>
    <dbReference type="NCBI Taxonomy" id="986746"/>
    <lineage>
        <taxon>Bacteria</taxon>
        <taxon>Pseudomonadati</taxon>
        <taxon>Pseudomonadota</taxon>
        <taxon>Gammaproteobacteria</taxon>
        <taxon>Cellvibrionales</taxon>
        <taxon>Microbulbiferaceae</taxon>
        <taxon>Microbulbifer</taxon>
    </lineage>
</organism>
<accession>A0ABW1YKE4</accession>